<proteinExistence type="predicted"/>
<dbReference type="PROSITE" id="PS50110">
    <property type="entry name" value="RESPONSE_REGULATORY"/>
    <property type="match status" value="1"/>
</dbReference>
<dbReference type="SUPFAM" id="SSF52172">
    <property type="entry name" value="CheY-like"/>
    <property type="match status" value="1"/>
</dbReference>
<evidence type="ECO:0000313" key="4">
    <source>
        <dbReference type="EMBL" id="ANP44512.1"/>
    </source>
</evidence>
<feature type="domain" description="Response regulatory" evidence="3">
    <location>
        <begin position="13"/>
        <end position="133"/>
    </location>
</feature>
<dbReference type="InterPro" id="IPR001789">
    <property type="entry name" value="Sig_transdc_resp-reg_receiver"/>
</dbReference>
<gene>
    <name evidence="4" type="ORF">ATE48_00530</name>
</gene>
<dbReference type="SMART" id="SM00448">
    <property type="entry name" value="REC"/>
    <property type="match status" value="1"/>
</dbReference>
<organism evidence="4 5">
    <name type="scientific">Candidatus Viadribacter manganicus</name>
    <dbReference type="NCBI Taxonomy" id="1759059"/>
    <lineage>
        <taxon>Bacteria</taxon>
        <taxon>Pseudomonadati</taxon>
        <taxon>Pseudomonadota</taxon>
        <taxon>Alphaproteobacteria</taxon>
        <taxon>Hyphomonadales</taxon>
        <taxon>Hyphomonadaceae</taxon>
        <taxon>Candidatus Viadribacter</taxon>
    </lineage>
</organism>
<dbReference type="Gene3D" id="3.40.50.2300">
    <property type="match status" value="1"/>
</dbReference>
<dbReference type="KEGG" id="cbot:ATE48_00530"/>
<dbReference type="OrthoDB" id="9786548at2"/>
<evidence type="ECO:0000313" key="5">
    <source>
        <dbReference type="Proteomes" id="UP000092498"/>
    </source>
</evidence>
<evidence type="ECO:0000256" key="2">
    <source>
        <dbReference type="PROSITE-ProRule" id="PRU00169"/>
    </source>
</evidence>
<dbReference type="Proteomes" id="UP000092498">
    <property type="component" value="Chromosome"/>
</dbReference>
<dbReference type="Pfam" id="PF00072">
    <property type="entry name" value="Response_reg"/>
    <property type="match status" value="1"/>
</dbReference>
<accession>A0A1B1AD84</accession>
<evidence type="ECO:0000259" key="3">
    <source>
        <dbReference type="PROSITE" id="PS50110"/>
    </source>
</evidence>
<dbReference type="GO" id="GO:0000160">
    <property type="term" value="P:phosphorelay signal transduction system"/>
    <property type="evidence" value="ECO:0007669"/>
    <property type="project" value="InterPro"/>
</dbReference>
<name>A0A1B1AD84_9PROT</name>
<reference evidence="4 5" key="1">
    <citation type="submission" date="2015-11" db="EMBL/GenBank/DDBJ databases">
        <title>Whole-Genome Sequence of Candidatus Oderbacter manganicum from the National Park Lower Oder Valley, Germany.</title>
        <authorList>
            <person name="Braun B."/>
            <person name="Liere K."/>
            <person name="Szewzyk U."/>
        </authorList>
    </citation>
    <scope>NUCLEOTIDE SEQUENCE [LARGE SCALE GENOMIC DNA]</scope>
    <source>
        <strain evidence="4 5">OTSz_A_272</strain>
    </source>
</reference>
<dbReference type="InParanoid" id="A0A1B1AD84"/>
<dbReference type="InterPro" id="IPR050595">
    <property type="entry name" value="Bact_response_regulator"/>
</dbReference>
<dbReference type="InterPro" id="IPR011006">
    <property type="entry name" value="CheY-like_superfamily"/>
</dbReference>
<protein>
    <recommendedName>
        <fullName evidence="3">Response regulatory domain-containing protein</fullName>
    </recommendedName>
</protein>
<keyword evidence="5" id="KW-1185">Reference proteome</keyword>
<evidence type="ECO:0000256" key="1">
    <source>
        <dbReference type="ARBA" id="ARBA00022553"/>
    </source>
</evidence>
<dbReference type="STRING" id="1759059.ATE48_00530"/>
<dbReference type="RefSeq" id="WP_066766696.1">
    <property type="nucleotide sequence ID" value="NZ_CP013244.1"/>
</dbReference>
<keyword evidence="1 2" id="KW-0597">Phosphoprotein</keyword>
<sequence length="298" mass="32913">MLTDDTAEKAVLRILIADGSAFQRRLTTEALRSVGRVQIDYAENVEQCLMALSYSHPDILIADWDIDEGAGLTLVRRIRAGDAGQGFRKLAIIMVTTGNNAGDVRRARNAGVDEFILRPFSTQTILKRVTAVRGRRRDFVESTRYVGPCRRRRAAEDAYDGPRRRLFDSSDKNADAPDVQIRKGLARMYCERIGVLLRALQPGDATAIRDLCLTCGQLSALAGDMKDRLLMSATSSLFNYIKGVGAEAQLNLGVVQAHLDSIVQLAELPNHQVEIRQTVTQQLSVMVTKKLRQSGQAA</sequence>
<feature type="modified residue" description="4-aspartylphosphate" evidence="2">
    <location>
        <position position="63"/>
    </location>
</feature>
<dbReference type="AlphaFoldDB" id="A0A1B1AD84"/>
<dbReference type="PANTHER" id="PTHR44591">
    <property type="entry name" value="STRESS RESPONSE REGULATOR PROTEIN 1"/>
    <property type="match status" value="1"/>
</dbReference>
<dbReference type="EMBL" id="CP013244">
    <property type="protein sequence ID" value="ANP44512.1"/>
    <property type="molecule type" value="Genomic_DNA"/>
</dbReference>
<dbReference type="PANTHER" id="PTHR44591:SF3">
    <property type="entry name" value="RESPONSE REGULATORY DOMAIN-CONTAINING PROTEIN"/>
    <property type="match status" value="1"/>
</dbReference>